<feature type="domain" description="DSBA-like thioredoxin" evidence="1">
    <location>
        <begin position="4"/>
        <end position="201"/>
    </location>
</feature>
<sequence>MRRIAFHFDVISPYAWLAFDRLPQALAGLSVVVDYQPLLFAGLLARWGQKGPAEIAPKRAWTYRQVAWLAHAQGTRLQLPQPHPFNPLALQRLALACAPAGGTPGRHVVEQLFRHVWCRDGADPNAPAALGALTAALPLQRDPTGAEVKDELRARTDAAADAGLFGVPTLVLAPEATAGAGATAPRAFFGQDALPMLRAALDHDPWFDGPAWDTAGRQPDGVQRRS</sequence>
<keyword evidence="3" id="KW-1185">Reference proteome</keyword>
<proteinExistence type="predicted"/>
<evidence type="ECO:0000313" key="2">
    <source>
        <dbReference type="EMBL" id="MEK8053547.1"/>
    </source>
</evidence>
<name>A0ABU9CNZ7_9BURK</name>
<reference evidence="2 3" key="1">
    <citation type="submission" date="2024-04" db="EMBL/GenBank/DDBJ databases">
        <title>Novel species of the genus Ideonella isolated from streams.</title>
        <authorList>
            <person name="Lu H."/>
        </authorList>
    </citation>
    <scope>NUCLEOTIDE SEQUENCE [LARGE SCALE GENOMIC DNA]</scope>
    <source>
        <strain evidence="2 3">DXS22W</strain>
    </source>
</reference>
<dbReference type="Gene3D" id="3.40.30.10">
    <property type="entry name" value="Glutaredoxin"/>
    <property type="match status" value="1"/>
</dbReference>
<dbReference type="InterPro" id="IPR036249">
    <property type="entry name" value="Thioredoxin-like_sf"/>
</dbReference>
<gene>
    <name evidence="2" type="ORF">AACH10_25045</name>
</gene>
<evidence type="ECO:0000313" key="3">
    <source>
        <dbReference type="Proteomes" id="UP001365405"/>
    </source>
</evidence>
<dbReference type="PANTHER" id="PTHR42943">
    <property type="entry name" value="GLUTATHIONE S-TRANSFERASE KAPPA"/>
    <property type="match status" value="1"/>
</dbReference>
<evidence type="ECO:0000259" key="1">
    <source>
        <dbReference type="Pfam" id="PF01323"/>
    </source>
</evidence>
<accession>A0ABU9CNZ7</accession>
<dbReference type="EMBL" id="JBBUTH010000011">
    <property type="protein sequence ID" value="MEK8053547.1"/>
    <property type="molecule type" value="Genomic_DNA"/>
</dbReference>
<organism evidence="2 3">
    <name type="scientific">Pseudaquabacterium inlustre</name>
    <dbReference type="NCBI Taxonomy" id="2984192"/>
    <lineage>
        <taxon>Bacteria</taxon>
        <taxon>Pseudomonadati</taxon>
        <taxon>Pseudomonadota</taxon>
        <taxon>Betaproteobacteria</taxon>
        <taxon>Burkholderiales</taxon>
        <taxon>Sphaerotilaceae</taxon>
        <taxon>Pseudaquabacterium</taxon>
    </lineage>
</organism>
<dbReference type="Proteomes" id="UP001365405">
    <property type="component" value="Unassembled WGS sequence"/>
</dbReference>
<dbReference type="SUPFAM" id="SSF52833">
    <property type="entry name" value="Thioredoxin-like"/>
    <property type="match status" value="1"/>
</dbReference>
<dbReference type="PANTHER" id="PTHR42943:SF2">
    <property type="entry name" value="GLUTATHIONE S-TRANSFERASE KAPPA 1"/>
    <property type="match status" value="1"/>
</dbReference>
<dbReference type="Pfam" id="PF01323">
    <property type="entry name" value="DSBA"/>
    <property type="match status" value="1"/>
</dbReference>
<dbReference type="InterPro" id="IPR001853">
    <property type="entry name" value="DSBA-like_thioredoxin_dom"/>
</dbReference>
<dbReference type="RefSeq" id="WP_341413271.1">
    <property type="nucleotide sequence ID" value="NZ_JBBUTH010000011.1"/>
</dbReference>
<comment type="caution">
    <text evidence="2">The sequence shown here is derived from an EMBL/GenBank/DDBJ whole genome shotgun (WGS) entry which is preliminary data.</text>
</comment>
<protein>
    <submittedName>
        <fullName evidence="2">DsbA family protein</fullName>
    </submittedName>
</protein>
<dbReference type="InterPro" id="IPR051924">
    <property type="entry name" value="GST_Kappa/NadH"/>
</dbReference>